<dbReference type="PANTHER" id="PTHR35984:SF1">
    <property type="entry name" value="PERIPLASMIC SERINE PROTEASE"/>
    <property type="match status" value="1"/>
</dbReference>
<dbReference type="OrthoDB" id="9806253at2"/>
<dbReference type="InterPro" id="IPR029045">
    <property type="entry name" value="ClpP/crotonase-like_dom_sf"/>
</dbReference>
<dbReference type="Pfam" id="PF01972">
    <property type="entry name" value="SDH_protease"/>
    <property type="match status" value="1"/>
</dbReference>
<dbReference type="eggNOG" id="COG0616">
    <property type="taxonomic scope" value="Bacteria"/>
</dbReference>
<sequence length="273" mass="30524">MGSSNSWFLLFIFFFIYPQLRQQILHWRRITALRACEKRRKTRIITLIHRQESVGFFGMFSRNFINIEDSEEVLRAIRLTSEGTPIDLIIHTPGGLLLAAEQIAYALKKHPAKVTVVVPHYAMSGGTLIALAADEILMDKHAVLGPVDPQIGQYPAASILRAVEEKPVSEVEDTTLILADVSRKAVKQTRSFVFNLLKDRMGDEKATELALVLTEGRWTHDYPITAEEAQALGLPVNTDLSSQVCNIMKLYPQSGIGRPSVQYVPIPYPSAPD</sequence>
<dbReference type="InterPro" id="IPR002825">
    <property type="entry name" value="Pept_S49_ser-pept_pro"/>
</dbReference>
<keyword evidence="2" id="KW-1185">Reference proteome</keyword>
<dbReference type="STRING" id="572547.Amico_0564"/>
<dbReference type="Gene3D" id="3.90.226.10">
    <property type="entry name" value="2-enoyl-CoA Hydratase, Chain A, domain 1"/>
    <property type="match status" value="1"/>
</dbReference>
<proteinExistence type="predicted"/>
<dbReference type="AlphaFoldDB" id="D5EDR8"/>
<dbReference type="GO" id="GO:0016020">
    <property type="term" value="C:membrane"/>
    <property type="evidence" value="ECO:0007669"/>
    <property type="project" value="InterPro"/>
</dbReference>
<dbReference type="NCBIfam" id="NF047768">
    <property type="entry name" value="Clp_like_SDH"/>
    <property type="match status" value="1"/>
</dbReference>
<accession>D5EDR8</accession>
<organism evidence="1 2">
    <name type="scientific">Aminobacterium colombiense (strain DSM 12261 / ALA-1)</name>
    <dbReference type="NCBI Taxonomy" id="572547"/>
    <lineage>
        <taxon>Bacteria</taxon>
        <taxon>Thermotogati</taxon>
        <taxon>Synergistota</taxon>
        <taxon>Synergistia</taxon>
        <taxon>Synergistales</taxon>
        <taxon>Aminobacteriaceae</taxon>
        <taxon>Aminobacterium</taxon>
    </lineage>
</organism>
<dbReference type="Proteomes" id="UP000002366">
    <property type="component" value="Chromosome"/>
</dbReference>
<dbReference type="EMBL" id="CP001997">
    <property type="protein sequence ID" value="ADE56700.1"/>
    <property type="molecule type" value="Genomic_DNA"/>
</dbReference>
<evidence type="ECO:0000313" key="1">
    <source>
        <dbReference type="EMBL" id="ADE56700.1"/>
    </source>
</evidence>
<dbReference type="KEGG" id="aco:Amico_0564"/>
<reference evidence="1 2" key="1">
    <citation type="journal article" date="2010" name="Stand. Genomic Sci.">
        <title>Complete genome sequence of Aminobacterium colombiense type strain (ALA-1).</title>
        <authorList>
            <person name="Chertkov O."/>
            <person name="Sikorski J."/>
            <person name="Brambilla E."/>
            <person name="Lapidus A."/>
            <person name="Copeland A."/>
            <person name="Glavina Del Rio T."/>
            <person name="Nolan M."/>
            <person name="Lucas S."/>
            <person name="Tice H."/>
            <person name="Cheng J.F."/>
            <person name="Han C."/>
            <person name="Detter J.C."/>
            <person name="Bruce D."/>
            <person name="Tapia R."/>
            <person name="Goodwin L."/>
            <person name="Pitluck S."/>
            <person name="Liolios K."/>
            <person name="Ivanova N."/>
            <person name="Mavromatis K."/>
            <person name="Ovchinnikova G."/>
            <person name="Pati A."/>
            <person name="Chen A."/>
            <person name="Palaniappan K."/>
            <person name="Land M."/>
            <person name="Hauser L."/>
            <person name="Chang Y.J."/>
            <person name="Jeffries C.D."/>
            <person name="Spring S."/>
            <person name="Rohde M."/>
            <person name="Goker M."/>
            <person name="Bristow J."/>
            <person name="Eisen J.A."/>
            <person name="Markowitz V."/>
            <person name="Hugenholtz P."/>
            <person name="Kyrpides N.C."/>
            <person name="Klenk H.P."/>
        </authorList>
    </citation>
    <scope>NUCLEOTIDE SEQUENCE [LARGE SCALE GENOMIC DNA]</scope>
    <source>
        <strain evidence="2">DSM 12261 / ALA-1</strain>
    </source>
</reference>
<evidence type="ECO:0000313" key="2">
    <source>
        <dbReference type="Proteomes" id="UP000002366"/>
    </source>
</evidence>
<gene>
    <name evidence="1" type="ordered locus">Amico_0564</name>
</gene>
<dbReference type="RefSeq" id="WP_013047966.1">
    <property type="nucleotide sequence ID" value="NC_014011.1"/>
</dbReference>
<dbReference type="PANTHER" id="PTHR35984">
    <property type="entry name" value="PERIPLASMIC SERINE PROTEASE"/>
    <property type="match status" value="1"/>
</dbReference>
<evidence type="ECO:0008006" key="3">
    <source>
        <dbReference type="Google" id="ProtNLM"/>
    </source>
</evidence>
<protein>
    <recommendedName>
        <fullName evidence="3">Periplasmic serine protease</fullName>
    </recommendedName>
</protein>
<dbReference type="HOGENOM" id="CLU_067083_0_0_0"/>
<name>D5EDR8_AMICL</name>
<dbReference type="SUPFAM" id="SSF52096">
    <property type="entry name" value="ClpP/crotonase"/>
    <property type="match status" value="1"/>
</dbReference>